<dbReference type="Proteomes" id="UP001202550">
    <property type="component" value="Unassembled WGS sequence"/>
</dbReference>
<dbReference type="GO" id="GO:0005524">
    <property type="term" value="F:ATP binding"/>
    <property type="evidence" value="ECO:0007669"/>
    <property type="project" value="UniProtKB-KW"/>
</dbReference>
<dbReference type="InterPro" id="IPR003959">
    <property type="entry name" value="ATPase_AAA_core"/>
</dbReference>
<name>A0ABT0M5L1_9RHOB</name>
<evidence type="ECO:0000256" key="3">
    <source>
        <dbReference type="ARBA" id="ARBA00022840"/>
    </source>
</evidence>
<keyword evidence="2" id="KW-0547">Nucleotide-binding</keyword>
<keyword evidence="6" id="KW-1185">Reference proteome</keyword>
<feature type="domain" description="AAA+ ATPase" evidence="4">
    <location>
        <begin position="476"/>
        <end position="605"/>
    </location>
</feature>
<accession>A0ABT0M5L1</accession>
<evidence type="ECO:0000313" key="5">
    <source>
        <dbReference type="EMBL" id="MCL1630129.1"/>
    </source>
</evidence>
<feature type="domain" description="AAA+ ATPase" evidence="4">
    <location>
        <begin position="234"/>
        <end position="369"/>
    </location>
</feature>
<reference evidence="5 6" key="1">
    <citation type="submission" date="2022-05" db="EMBL/GenBank/DDBJ databases">
        <title>Seasonal and diel survey of microbial diversity of the Tyrrhenian coast.</title>
        <authorList>
            <person name="Gattoni G."/>
            <person name="Corral P."/>
        </authorList>
    </citation>
    <scope>NUCLEOTIDE SEQUENCE [LARGE SCALE GENOMIC DNA]</scope>
    <source>
        <strain evidence="5 6">V10</strain>
    </source>
</reference>
<dbReference type="SMART" id="SM00382">
    <property type="entry name" value="AAA"/>
    <property type="match status" value="2"/>
</dbReference>
<keyword evidence="3 5" id="KW-0067">ATP-binding</keyword>
<comment type="similarity">
    <text evidence="1">Belongs to the AAA ATPase family.</text>
</comment>
<comment type="caution">
    <text evidence="5">The sequence shown here is derived from an EMBL/GenBank/DDBJ whole genome shotgun (WGS) entry which is preliminary data.</text>
</comment>
<dbReference type="RefSeq" id="WP_249060764.1">
    <property type="nucleotide sequence ID" value="NZ_JALZWP010000025.1"/>
</dbReference>
<evidence type="ECO:0000256" key="1">
    <source>
        <dbReference type="ARBA" id="ARBA00006914"/>
    </source>
</evidence>
<dbReference type="PANTHER" id="PTHR23073">
    <property type="entry name" value="26S PROTEASOME REGULATORY SUBUNIT"/>
    <property type="match status" value="1"/>
</dbReference>
<dbReference type="InterPro" id="IPR050221">
    <property type="entry name" value="26S_Proteasome_ATPase"/>
</dbReference>
<organism evidence="5 6">
    <name type="scientific">Roseinatronobacter domitianus</name>
    <dbReference type="NCBI Taxonomy" id="2940293"/>
    <lineage>
        <taxon>Bacteria</taxon>
        <taxon>Pseudomonadati</taxon>
        <taxon>Pseudomonadota</taxon>
        <taxon>Alphaproteobacteria</taxon>
        <taxon>Rhodobacterales</taxon>
        <taxon>Paracoccaceae</taxon>
        <taxon>Roseinatronobacter</taxon>
    </lineage>
</organism>
<dbReference type="InterPro" id="IPR027417">
    <property type="entry name" value="P-loop_NTPase"/>
</dbReference>
<evidence type="ECO:0000313" key="6">
    <source>
        <dbReference type="Proteomes" id="UP001202550"/>
    </source>
</evidence>
<dbReference type="Pfam" id="PF00004">
    <property type="entry name" value="AAA"/>
    <property type="match status" value="2"/>
</dbReference>
<proteinExistence type="inferred from homology"/>
<dbReference type="CDD" id="cd19481">
    <property type="entry name" value="RecA-like_protease"/>
    <property type="match status" value="1"/>
</dbReference>
<dbReference type="Gene3D" id="3.40.50.300">
    <property type="entry name" value="P-loop containing nucleotide triphosphate hydrolases"/>
    <property type="match status" value="2"/>
</dbReference>
<sequence length="677" mass="74768">MTRYETLTLLTCASRLAQTFSHRTRPVNELSEWLERHPLGFEWNPETEGFRSQQISRRDWADLQDKLAREIAKLRKARPDAMARNCTDLARYLGLNRVEADIFMLSARAAQGGPLAALIDNLVDDARLPVDQAIACLTAHPATTIRKAMGARGKLMTSGLISNEAGRRNNYGLSPNTRLARALEPPTRGLQDILHGIFATPDAPDTTWQDFDHLGEARDFAARLLKGGLARKAAGVNILLYGPPGTGKTEFCKVIAAYLGAQLFAVGETDDDGDEPSRTERQMQLRLGQRLLAGRRDALVLFDEMEDLLEEPNLGFLFGINRRGGSKVHLHRLLETNPVPTLWTTNSIERMDPALLRRVTFSLELRQPPQHVRARIWARLSDKHRMKLDAGTQAQLARESADAPALADTALHATKLAGGRKDDLHLTLRASAKAVRGGREPAPVAHAEARFDPRLTHADIDLEAILNRLSAKDAPRAVSLCLSGPPGTGKSAFARHLAEAMGLPVIQKRSSDLMGMYVGQTEARIAHAFAQARQEGAFLIFDEADSLLSNREGAQRSWEVSQVNEMLTWMENHPQPFACTTNMADRLDPAALRRFSFRAVFLPLTAPQRAAAFQQFFGQEPSRDLQALDLLTPGDFAVVAKRARLLDIRKPSDLLAELAREQAAKPGARAPVGFRNA</sequence>
<dbReference type="InterPro" id="IPR003593">
    <property type="entry name" value="AAA+_ATPase"/>
</dbReference>
<evidence type="ECO:0000256" key="2">
    <source>
        <dbReference type="ARBA" id="ARBA00022741"/>
    </source>
</evidence>
<protein>
    <submittedName>
        <fullName evidence="5">ATP-binding protein</fullName>
    </submittedName>
</protein>
<dbReference type="SUPFAM" id="SSF52540">
    <property type="entry name" value="P-loop containing nucleoside triphosphate hydrolases"/>
    <property type="match status" value="2"/>
</dbReference>
<dbReference type="EMBL" id="JALZWP010000025">
    <property type="protein sequence ID" value="MCL1630129.1"/>
    <property type="molecule type" value="Genomic_DNA"/>
</dbReference>
<gene>
    <name evidence="5" type="ORF">M3N55_15500</name>
</gene>
<evidence type="ECO:0000259" key="4">
    <source>
        <dbReference type="SMART" id="SM00382"/>
    </source>
</evidence>